<protein>
    <recommendedName>
        <fullName evidence="5">Secretion system C-terminal sorting domain-containing protein</fullName>
    </recommendedName>
</protein>
<evidence type="ECO:0000256" key="4">
    <source>
        <dbReference type="SAM" id="SignalP"/>
    </source>
</evidence>
<dbReference type="GO" id="GO:0035591">
    <property type="term" value="F:signaling adaptor activity"/>
    <property type="evidence" value="ECO:0007669"/>
    <property type="project" value="TreeGrafter"/>
</dbReference>
<evidence type="ECO:0000259" key="5">
    <source>
        <dbReference type="Pfam" id="PF18962"/>
    </source>
</evidence>
<dbReference type="NCBIfam" id="TIGR04183">
    <property type="entry name" value="Por_Secre_tail"/>
    <property type="match status" value="1"/>
</dbReference>
<dbReference type="PANTHER" id="PTHR47566">
    <property type="match status" value="1"/>
</dbReference>
<dbReference type="Gene3D" id="3.80.10.10">
    <property type="entry name" value="Ribonuclease Inhibitor"/>
    <property type="match status" value="1"/>
</dbReference>
<evidence type="ECO:0000256" key="3">
    <source>
        <dbReference type="ARBA" id="ARBA00022737"/>
    </source>
</evidence>
<organism evidence="6 7">
    <name type="scientific">Planktosalinus lacus</name>
    <dbReference type="NCBI Taxonomy" id="1526573"/>
    <lineage>
        <taxon>Bacteria</taxon>
        <taxon>Pseudomonadati</taxon>
        <taxon>Bacteroidota</taxon>
        <taxon>Flavobacteriia</taxon>
        <taxon>Flavobacteriales</taxon>
        <taxon>Flavobacteriaceae</taxon>
        <taxon>Planktosalinus</taxon>
    </lineage>
</organism>
<feature type="domain" description="Secretion system C-terminal sorting" evidence="5">
    <location>
        <begin position="372"/>
        <end position="437"/>
    </location>
</feature>
<dbReference type="InterPro" id="IPR018247">
    <property type="entry name" value="EF_Hand_1_Ca_BS"/>
</dbReference>
<comment type="caution">
    <text evidence="6">The sequence shown here is derived from an EMBL/GenBank/DDBJ whole genome shotgun (WGS) entry which is preliminary data.</text>
</comment>
<evidence type="ECO:0000256" key="1">
    <source>
        <dbReference type="ARBA" id="ARBA00022614"/>
    </source>
</evidence>
<dbReference type="EMBL" id="BMGK01000001">
    <property type="protein sequence ID" value="GGD81629.1"/>
    <property type="molecule type" value="Genomic_DNA"/>
</dbReference>
<feature type="chain" id="PRO_5035191295" description="Secretion system C-terminal sorting domain-containing protein" evidence="4">
    <location>
        <begin position="26"/>
        <end position="439"/>
    </location>
</feature>
<keyword evidence="1" id="KW-0433">Leucine-rich repeat</keyword>
<dbReference type="InterPro" id="IPR052574">
    <property type="entry name" value="CDIRP"/>
</dbReference>
<keyword evidence="7" id="KW-1185">Reference proteome</keyword>
<dbReference type="PANTHER" id="PTHR47566:SF1">
    <property type="entry name" value="PROTEIN NUD1"/>
    <property type="match status" value="1"/>
</dbReference>
<dbReference type="SUPFAM" id="SSF52058">
    <property type="entry name" value="L domain-like"/>
    <property type="match status" value="1"/>
</dbReference>
<dbReference type="PROSITE" id="PS51450">
    <property type="entry name" value="LRR"/>
    <property type="match status" value="1"/>
</dbReference>
<sequence length="439" mass="48946">MNVKDHTMKYLIFVSILLINYPVTAQEVTVPDPVFMDVLLNELVIDQDFDGFPDSPVDFNQDGIIDQQEVGMTLNLHLVGYDIQSFEGIDQFPSILELFITNNNFSAIDMSGLLSLREVSLSSSQPIDEVIFPNTETLKEIKIINGELPAMDVSMLPNLEVLLIGGNNLSELDLTQNTQLLRIWGDNNNLSEIDLSQNVNLTHLSLDQNNLSTIDVSQNSSLISILVTDNPLTEIDVAQNQNLKGLTISGTEITNVELSQNPELMQFVSENTPLEGTLDLSNNPEFLSMRVNNTNLTTIDIQNGNNHNINTLNIYEITVLNNPNLQCLQVDDEAYATQMINEGLWEVDPEVIISENCNLSTLNPDLLEVAYYPNPTNGWLYINSGSVVIEQLTLLDASGKQLDVSLQNNRVDLSKLSPGVYFLRLKTNKGHLVEKVIRN</sequence>
<evidence type="ECO:0000256" key="2">
    <source>
        <dbReference type="ARBA" id="ARBA00022729"/>
    </source>
</evidence>
<feature type="signal peptide" evidence="4">
    <location>
        <begin position="1"/>
        <end position="25"/>
    </location>
</feature>
<evidence type="ECO:0000313" key="7">
    <source>
        <dbReference type="Proteomes" id="UP000652231"/>
    </source>
</evidence>
<dbReference type="PROSITE" id="PS00018">
    <property type="entry name" value="EF_HAND_1"/>
    <property type="match status" value="1"/>
</dbReference>
<proteinExistence type="predicted"/>
<reference evidence="6" key="2">
    <citation type="submission" date="2020-09" db="EMBL/GenBank/DDBJ databases">
        <authorList>
            <person name="Sun Q."/>
            <person name="Zhou Y."/>
        </authorList>
    </citation>
    <scope>NUCLEOTIDE SEQUENCE</scope>
    <source>
        <strain evidence="6">CGMCC 1.12924</strain>
    </source>
</reference>
<name>A0A8J2V7Y8_9FLAO</name>
<dbReference type="AlphaFoldDB" id="A0A8J2V7Y8"/>
<dbReference type="Proteomes" id="UP000652231">
    <property type="component" value="Unassembled WGS sequence"/>
</dbReference>
<reference evidence="6" key="1">
    <citation type="journal article" date="2014" name="Int. J. Syst. Evol. Microbiol.">
        <title>Complete genome sequence of Corynebacterium casei LMG S-19264T (=DSM 44701T), isolated from a smear-ripened cheese.</title>
        <authorList>
            <consortium name="US DOE Joint Genome Institute (JGI-PGF)"/>
            <person name="Walter F."/>
            <person name="Albersmeier A."/>
            <person name="Kalinowski J."/>
            <person name="Ruckert C."/>
        </authorList>
    </citation>
    <scope>NUCLEOTIDE SEQUENCE</scope>
    <source>
        <strain evidence="6">CGMCC 1.12924</strain>
    </source>
</reference>
<keyword evidence="3" id="KW-0677">Repeat</keyword>
<gene>
    <name evidence="6" type="ORF">GCM10011312_02510</name>
</gene>
<keyword evidence="2 4" id="KW-0732">Signal</keyword>
<dbReference type="InterPro" id="IPR026444">
    <property type="entry name" value="Secre_tail"/>
</dbReference>
<accession>A0A8J2V7Y8</accession>
<dbReference type="InterPro" id="IPR001611">
    <property type="entry name" value="Leu-rich_rpt"/>
</dbReference>
<evidence type="ECO:0000313" key="6">
    <source>
        <dbReference type="EMBL" id="GGD81629.1"/>
    </source>
</evidence>
<dbReference type="Pfam" id="PF18962">
    <property type="entry name" value="Por_Secre_tail"/>
    <property type="match status" value="1"/>
</dbReference>
<dbReference type="InterPro" id="IPR032675">
    <property type="entry name" value="LRR_dom_sf"/>
</dbReference>